<reference evidence="2" key="1">
    <citation type="submission" date="2021-07" db="EMBL/GenBank/DDBJ databases">
        <authorList>
            <person name="Branca A.L. A."/>
        </authorList>
    </citation>
    <scope>NUCLEOTIDE SEQUENCE</scope>
</reference>
<feature type="region of interest" description="Disordered" evidence="1">
    <location>
        <begin position="262"/>
        <end position="371"/>
    </location>
</feature>
<evidence type="ECO:0000313" key="3">
    <source>
        <dbReference type="Proteomes" id="UP001153618"/>
    </source>
</evidence>
<organism evidence="2 3">
    <name type="scientific">Penicillium olsonii</name>
    <dbReference type="NCBI Taxonomy" id="99116"/>
    <lineage>
        <taxon>Eukaryota</taxon>
        <taxon>Fungi</taxon>
        <taxon>Dikarya</taxon>
        <taxon>Ascomycota</taxon>
        <taxon>Pezizomycotina</taxon>
        <taxon>Eurotiomycetes</taxon>
        <taxon>Eurotiomycetidae</taxon>
        <taxon>Eurotiales</taxon>
        <taxon>Aspergillaceae</taxon>
        <taxon>Penicillium</taxon>
    </lineage>
</organism>
<accession>A0A9W4HIE3</accession>
<gene>
    <name evidence="2" type="ORF">POLS_LOCUS2417</name>
</gene>
<name>A0A9W4HIE3_PENOL</name>
<dbReference type="EMBL" id="CAJVOS010000014">
    <property type="protein sequence ID" value="CAG8021475.1"/>
    <property type="molecule type" value="Genomic_DNA"/>
</dbReference>
<proteinExistence type="predicted"/>
<dbReference type="Proteomes" id="UP001153618">
    <property type="component" value="Unassembled WGS sequence"/>
</dbReference>
<feature type="compositionally biased region" description="Basic and acidic residues" evidence="1">
    <location>
        <begin position="330"/>
        <end position="349"/>
    </location>
</feature>
<sequence length="371" mass="41991">MTELEAEPATTLKYGDQQKAGLLLQQWLEPVEDSPVTKECPIKASTLALKDLTMFERLDVEFDLKPSALPQIERYLDDLKTKGPEDGRWHKFSLEELDTKRYDPKDRDFNAESRRINVWEGQTGPGVLVIEEIKRKSGPYSSEISRAIYENDFPVETLEYIYMVDVQEEGTLQFVKEQLYTASNGVVEQDEEITERYEWEYGSPEFEGLLGTRLGAHVARLLLGAFERGTRRIQRIRTWYAFQEVQMQFIIEAVESGSAVQGKSSKPLDSLVDPVSVAQGKSSKPLDSPVDPVSVDQGKSSKPLDSPVDLESNDHPLPKNAVSIKRPKRKLSDSDREEEQPPKKSRGDSSKAGPKKVKETKKSKGRKSRKT</sequence>
<protein>
    <submittedName>
        <fullName evidence="2">Uncharacterized protein</fullName>
    </submittedName>
</protein>
<keyword evidence="3" id="KW-1185">Reference proteome</keyword>
<comment type="caution">
    <text evidence="2">The sequence shown here is derived from an EMBL/GenBank/DDBJ whole genome shotgun (WGS) entry which is preliminary data.</text>
</comment>
<evidence type="ECO:0000256" key="1">
    <source>
        <dbReference type="SAM" id="MobiDB-lite"/>
    </source>
</evidence>
<dbReference type="AlphaFoldDB" id="A0A9W4HIE3"/>
<evidence type="ECO:0000313" key="2">
    <source>
        <dbReference type="EMBL" id="CAG8021475.1"/>
    </source>
</evidence>
<dbReference type="OrthoDB" id="4289218at2759"/>